<evidence type="ECO:0000256" key="1">
    <source>
        <dbReference type="SAM" id="MobiDB-lite"/>
    </source>
</evidence>
<dbReference type="Proteomes" id="UP001287286">
    <property type="component" value="Unassembled WGS sequence"/>
</dbReference>
<evidence type="ECO:0000313" key="2">
    <source>
        <dbReference type="EMBL" id="KAK4091216.1"/>
    </source>
</evidence>
<organism evidence="2 3">
    <name type="scientific">Purpureocillium lilacinum</name>
    <name type="common">Paecilomyces lilacinus</name>
    <dbReference type="NCBI Taxonomy" id="33203"/>
    <lineage>
        <taxon>Eukaryota</taxon>
        <taxon>Fungi</taxon>
        <taxon>Dikarya</taxon>
        <taxon>Ascomycota</taxon>
        <taxon>Pezizomycotina</taxon>
        <taxon>Sordariomycetes</taxon>
        <taxon>Hypocreomycetidae</taxon>
        <taxon>Hypocreales</taxon>
        <taxon>Ophiocordycipitaceae</taxon>
        <taxon>Purpureocillium</taxon>
    </lineage>
</organism>
<protein>
    <submittedName>
        <fullName evidence="2">Uncharacterized protein</fullName>
    </submittedName>
</protein>
<evidence type="ECO:0000313" key="3">
    <source>
        <dbReference type="Proteomes" id="UP001287286"/>
    </source>
</evidence>
<name>A0ABR0C5G2_PURLI</name>
<reference evidence="2 3" key="1">
    <citation type="journal article" date="2024" name="Microbiol. Resour. Announc.">
        <title>Genome annotations for the ascomycete fungi Trichoderma harzianum, Trichoderma aggressivum, and Purpureocillium lilacinum.</title>
        <authorList>
            <person name="Beijen E.P.W."/>
            <person name="Ohm R.A."/>
        </authorList>
    </citation>
    <scope>NUCLEOTIDE SEQUENCE [LARGE SCALE GENOMIC DNA]</scope>
    <source>
        <strain evidence="2 3">CBS 150709</strain>
    </source>
</reference>
<gene>
    <name evidence="2" type="ORF">Purlil1_4230</name>
</gene>
<dbReference type="EMBL" id="JAWRVI010000012">
    <property type="protein sequence ID" value="KAK4091216.1"/>
    <property type="molecule type" value="Genomic_DNA"/>
</dbReference>
<sequence length="466" mass="49596">MARTQTHKGGRHDLVCVCAAAVPPVWPFIMRLRDWIRRAMRRVGAGDAADAARIGTWNEPEIPYLLVLLMRRVRNGRLGWAVLCRAVSGQGGDDDDTTSRSLFAFWCDDDDQLGQGAVAGADALRLAQGTGILMCTTVLQVLAVLSRSSGRSADAACVHVGGAALVWGSTARRVGGGGGGVAASDCCCSLATSRSYYCALPVPIPKANPRRTDGVITAPAIHLHPGAVQLGGMSVAPPGAVVQAPAPATPSPIWPAGSCQLSASRVPRYFDLARPGRRQVGKLVTPAHGPPGERVVRGTSTQQQVINKPDVNLQHQTQDSVRRLSPSFGARPRPADQPAEVLEGSTGKARPPYLVGATVSAPGPRAIERRIENPPAREGEGSNGGSGRWRWWPSVACDDERIGRLLLGVLFVNHHHHHPLVTAPCLFLMWESKLSMGLDELQNGAEGSSGRAGGRDTRHLRHFVML</sequence>
<accession>A0ABR0C5G2</accession>
<proteinExistence type="predicted"/>
<comment type="caution">
    <text evidence="2">The sequence shown here is derived from an EMBL/GenBank/DDBJ whole genome shotgun (WGS) entry which is preliminary data.</text>
</comment>
<keyword evidence="3" id="KW-1185">Reference proteome</keyword>
<feature type="region of interest" description="Disordered" evidence="1">
    <location>
        <begin position="314"/>
        <end position="359"/>
    </location>
</feature>